<name>Q13W68_PARXL</name>
<evidence type="ECO:0000256" key="1">
    <source>
        <dbReference type="SAM" id="MobiDB-lite"/>
    </source>
</evidence>
<sequence length="79" mass="8254">MRLHGQSPGRWFRIDSFSPLLGLMAHSKSEGRTLPEAIGAVVESALMGRIAGFGDPTGRSRTTPAVPVVGVDLPGAGVR</sequence>
<accession>Q13W68</accession>
<dbReference type="Proteomes" id="UP000001817">
    <property type="component" value="Chromosome 1"/>
</dbReference>
<feature type="region of interest" description="Disordered" evidence="1">
    <location>
        <begin position="53"/>
        <end position="79"/>
    </location>
</feature>
<keyword evidence="3" id="KW-1185">Reference proteome</keyword>
<protein>
    <submittedName>
        <fullName evidence="2">Uncharacterized protein</fullName>
    </submittedName>
</protein>
<evidence type="ECO:0000313" key="3">
    <source>
        <dbReference type="Proteomes" id="UP000001817"/>
    </source>
</evidence>
<proteinExistence type="predicted"/>
<reference evidence="2 3" key="1">
    <citation type="journal article" date="2006" name="Proc. Natl. Acad. Sci. U.S.A.">
        <title>Burkholderia xenovorans LB400 harbors a multi-replicon, 9.73-Mbp genome shaped for versatility.</title>
        <authorList>
            <person name="Chain P.S."/>
            <person name="Denef V.J."/>
            <person name="Konstantinidis K.T."/>
            <person name="Vergez L.M."/>
            <person name="Agullo L."/>
            <person name="Reyes V.L."/>
            <person name="Hauser L."/>
            <person name="Cordova M."/>
            <person name="Gomez L."/>
            <person name="Gonzalez M."/>
            <person name="Land M."/>
            <person name="Lao V."/>
            <person name="Larimer F."/>
            <person name="LiPuma J.J."/>
            <person name="Mahenthiralingam E."/>
            <person name="Malfatti S.A."/>
            <person name="Marx C.J."/>
            <person name="Parnell J.J."/>
            <person name="Ramette A."/>
            <person name="Richardson P."/>
            <person name="Seeger M."/>
            <person name="Smith D."/>
            <person name="Spilker T."/>
            <person name="Sul W.J."/>
            <person name="Tsoi T.V."/>
            <person name="Ulrich L.E."/>
            <person name="Zhulin I.B."/>
            <person name="Tiedje J.M."/>
        </authorList>
    </citation>
    <scope>NUCLEOTIDE SEQUENCE [LARGE SCALE GENOMIC DNA]</scope>
    <source>
        <strain evidence="2 3">LB400</strain>
    </source>
</reference>
<dbReference type="AlphaFoldDB" id="Q13W68"/>
<dbReference type="STRING" id="266265.Bxe_A1282"/>
<dbReference type="EMBL" id="CP000270">
    <property type="protein sequence ID" value="ABE31671.1"/>
    <property type="molecule type" value="Genomic_DNA"/>
</dbReference>
<dbReference type="KEGG" id="bxe:Bxe_A1282"/>
<gene>
    <name evidence="2" type="ORF">Bxe_A1282</name>
</gene>
<organism evidence="2 3">
    <name type="scientific">Paraburkholderia xenovorans (strain LB400)</name>
    <dbReference type="NCBI Taxonomy" id="266265"/>
    <lineage>
        <taxon>Bacteria</taxon>
        <taxon>Pseudomonadati</taxon>
        <taxon>Pseudomonadota</taxon>
        <taxon>Betaproteobacteria</taxon>
        <taxon>Burkholderiales</taxon>
        <taxon>Burkholderiaceae</taxon>
        <taxon>Paraburkholderia</taxon>
    </lineage>
</organism>
<evidence type="ECO:0000313" key="2">
    <source>
        <dbReference type="EMBL" id="ABE31671.1"/>
    </source>
</evidence>